<dbReference type="Gene3D" id="3.30.930.10">
    <property type="entry name" value="Bira Bifunctional Protein, Domain 2"/>
    <property type="match status" value="1"/>
</dbReference>
<dbReference type="Proteomes" id="UP000694580">
    <property type="component" value="Chromosome 6"/>
</dbReference>
<keyword evidence="7" id="KW-0648">Protein biosynthesis</keyword>
<evidence type="ECO:0000256" key="7">
    <source>
        <dbReference type="ARBA" id="ARBA00022917"/>
    </source>
</evidence>
<dbReference type="InterPro" id="IPR045864">
    <property type="entry name" value="aa-tRNA-synth_II/BPL/LPL"/>
</dbReference>
<dbReference type="InterPro" id="IPR036690">
    <property type="entry name" value="Fdx_antiC-bd_sf"/>
</dbReference>
<gene>
    <name evidence="14" type="primary">alg9</name>
</gene>
<keyword evidence="5" id="KW-0547">Nucleotide-binding</keyword>
<keyword evidence="4" id="KW-0436">Ligase</keyword>
<dbReference type="Pfam" id="PF10354">
    <property type="entry name" value="BMT5-like"/>
    <property type="match status" value="1"/>
</dbReference>
<evidence type="ECO:0000313" key="15">
    <source>
        <dbReference type="Proteomes" id="UP000694580"/>
    </source>
</evidence>
<dbReference type="Gene3D" id="3.30.70.380">
    <property type="entry name" value="Ferrodoxin-fold anticodon-binding domain"/>
    <property type="match status" value="1"/>
</dbReference>
<evidence type="ECO:0000259" key="13">
    <source>
        <dbReference type="PROSITE" id="PS51447"/>
    </source>
</evidence>
<evidence type="ECO:0000256" key="12">
    <source>
        <dbReference type="ARBA" id="ARBA00049255"/>
    </source>
</evidence>
<dbReference type="GO" id="GO:0005759">
    <property type="term" value="C:mitochondrial matrix"/>
    <property type="evidence" value="ECO:0007669"/>
    <property type="project" value="UniProtKB-SubCell"/>
</dbReference>
<keyword evidence="9" id="KW-0496">Mitochondrion</keyword>
<evidence type="ECO:0000256" key="6">
    <source>
        <dbReference type="ARBA" id="ARBA00022840"/>
    </source>
</evidence>
<evidence type="ECO:0000256" key="8">
    <source>
        <dbReference type="ARBA" id="ARBA00022946"/>
    </source>
</evidence>
<dbReference type="FunFam" id="3.30.70.380:FF:000002">
    <property type="entry name" value="phenylalanine--tRNA ligase, mitochondrial"/>
    <property type="match status" value="1"/>
</dbReference>
<dbReference type="EC" id="6.1.1.20" evidence="3"/>
<proteinExistence type="inferred from homology"/>
<evidence type="ECO:0000256" key="3">
    <source>
        <dbReference type="ARBA" id="ARBA00012814"/>
    </source>
</evidence>
<dbReference type="Ensembl" id="ENSDCDT00010031722.1">
    <property type="protein sequence ID" value="ENSDCDP00010025613.1"/>
    <property type="gene ID" value="ENSDCDG00010016254.1"/>
</dbReference>
<keyword evidence="15" id="KW-1185">Reference proteome</keyword>
<evidence type="ECO:0000256" key="1">
    <source>
        <dbReference type="ARBA" id="ARBA00004305"/>
    </source>
</evidence>
<dbReference type="PROSITE" id="PS51447">
    <property type="entry name" value="FDX_ACB"/>
    <property type="match status" value="1"/>
</dbReference>
<dbReference type="Pfam" id="PF03147">
    <property type="entry name" value="FDX-ACB"/>
    <property type="match status" value="1"/>
</dbReference>
<dbReference type="AlphaFoldDB" id="A0AAY4BXM7"/>
<comment type="catalytic activity">
    <reaction evidence="12">
        <text>tRNA(Phe) + L-phenylalanine + ATP = L-phenylalanyl-tRNA(Phe) + AMP + diphosphate + H(+)</text>
        <dbReference type="Rhea" id="RHEA:19413"/>
        <dbReference type="Rhea" id="RHEA-COMP:9668"/>
        <dbReference type="Rhea" id="RHEA-COMP:9699"/>
        <dbReference type="ChEBI" id="CHEBI:15378"/>
        <dbReference type="ChEBI" id="CHEBI:30616"/>
        <dbReference type="ChEBI" id="CHEBI:33019"/>
        <dbReference type="ChEBI" id="CHEBI:58095"/>
        <dbReference type="ChEBI" id="CHEBI:78442"/>
        <dbReference type="ChEBI" id="CHEBI:78531"/>
        <dbReference type="ChEBI" id="CHEBI:456215"/>
        <dbReference type="EC" id="6.1.1.20"/>
    </reaction>
</comment>
<dbReference type="SUPFAM" id="SSF54991">
    <property type="entry name" value="Anticodon-binding domain of PheRS"/>
    <property type="match status" value="1"/>
</dbReference>
<reference evidence="14" key="3">
    <citation type="submission" date="2025-09" db="UniProtKB">
        <authorList>
            <consortium name="Ensembl"/>
        </authorList>
    </citation>
    <scope>IDENTIFICATION</scope>
</reference>
<dbReference type="SUPFAM" id="SSF53335">
    <property type="entry name" value="S-adenosyl-L-methionine-dependent methyltransferases"/>
    <property type="match status" value="1"/>
</dbReference>
<evidence type="ECO:0000256" key="4">
    <source>
        <dbReference type="ARBA" id="ARBA00022598"/>
    </source>
</evidence>
<dbReference type="GO" id="GO:0070042">
    <property type="term" value="F:rRNA (uridine-N3-)-methyltransferase activity"/>
    <property type="evidence" value="ECO:0007669"/>
    <property type="project" value="InterPro"/>
</dbReference>
<sequence length="568" mass="63833">MSALLVGEGNFSFAAALCERTAAAVTATCLGTEEVALRHGGAERNLQHLRARGSQVLFQVDCRCLHDHDALKNQRFDCIIFNFPHSGRKSGVKKNRDLLAQFFSSCVQVLKDEGKVHVALCNGQGGTPLDHPVREWHNSWQVVSMAAEAGFVLTEISPFNLEKCPGYTSTGYRSQDKGFHVEGALTHIFMRSYPYSMPGTLKVEATLGKATVEFELPEELSEYVNRAFLDAQSHHPVKTVHDLLMRELKSSWPVFPFTQDLPELVCCTPEELNACQPEVSSTTVFWIRPTEAGKESCCRCALRPSLLMHVRQVLQHEDLNPGTLQSISGLVFQKVPISPSCPPAYHQLLLLGLFSSHSHPLEGLCDSLASFLSPYEVSFSEEHVDGRPQVWINSARLSRFGRLACLPVPEFGNRDMELCVVSLNLDHLATLIFSIPDWRLLWTPDPHFHNQFISKSVSAYCPFSLYPPNYTHDISFWVETEKFDELEFHSVVRQASAGAVAEVVLLDRYQHPHTAHSSRCYRLLYRSPDRALSRSHVSALQRRLRALVPLRLQVHLSKMAGRRAARHS</sequence>
<keyword evidence="8" id="KW-0809">Transit peptide</keyword>
<protein>
    <recommendedName>
        <fullName evidence="3">phenylalanine--tRNA ligase</fullName>
        <ecNumber evidence="3">6.1.1.20</ecNumber>
    </recommendedName>
    <alternativeName>
        <fullName evidence="11">Phenylalanyl-tRNA synthetase</fullName>
    </alternativeName>
</protein>
<dbReference type="InterPro" id="IPR029063">
    <property type="entry name" value="SAM-dependent_MTases_sf"/>
</dbReference>
<evidence type="ECO:0000313" key="14">
    <source>
        <dbReference type="Ensembl" id="ENSDCDP00010025613.1"/>
    </source>
</evidence>
<name>A0AAY4BXM7_9TELE</name>
<reference evidence="14 15" key="1">
    <citation type="submission" date="2020-06" db="EMBL/GenBank/DDBJ databases">
        <authorList>
            <consortium name="Wellcome Sanger Institute Data Sharing"/>
        </authorList>
    </citation>
    <scope>NUCLEOTIDE SEQUENCE [LARGE SCALE GENOMIC DNA]</scope>
</reference>
<evidence type="ECO:0000256" key="11">
    <source>
        <dbReference type="ARBA" id="ARBA00031194"/>
    </source>
</evidence>
<keyword evidence="10" id="KW-0030">Aminoacyl-tRNA synthetase</keyword>
<dbReference type="GO" id="GO:0004826">
    <property type="term" value="F:phenylalanine-tRNA ligase activity"/>
    <property type="evidence" value="ECO:0007669"/>
    <property type="project" value="UniProtKB-EC"/>
</dbReference>
<dbReference type="GO" id="GO:0070475">
    <property type="term" value="P:rRNA base methylation"/>
    <property type="evidence" value="ECO:0007669"/>
    <property type="project" value="InterPro"/>
</dbReference>
<comment type="similarity">
    <text evidence="2">Belongs to the class-II aminoacyl-tRNA synthetase family.</text>
</comment>
<accession>A0AAY4BXM7</accession>
<reference evidence="14" key="2">
    <citation type="submission" date="2025-08" db="UniProtKB">
        <authorList>
            <consortium name="Ensembl"/>
        </authorList>
    </citation>
    <scope>IDENTIFICATION</scope>
</reference>
<dbReference type="PANTHER" id="PTHR11538">
    <property type="entry name" value="PHENYLALANYL-TRNA SYNTHETASE"/>
    <property type="match status" value="1"/>
</dbReference>
<dbReference type="GO" id="GO:0006412">
    <property type="term" value="P:translation"/>
    <property type="evidence" value="ECO:0007669"/>
    <property type="project" value="UniProtKB-KW"/>
</dbReference>
<comment type="subcellular location">
    <subcellularLocation>
        <location evidence="1">Mitochondrion matrix</location>
    </subcellularLocation>
</comment>
<dbReference type="GO" id="GO:0005524">
    <property type="term" value="F:ATP binding"/>
    <property type="evidence" value="ECO:0007669"/>
    <property type="project" value="UniProtKB-KW"/>
</dbReference>
<dbReference type="PANTHER" id="PTHR11538:SF26">
    <property type="entry name" value="FERREDOXIN-FOLD ANTICODON-BINDING DOMAIN-CONTAINING PROTEIN 1"/>
    <property type="match status" value="1"/>
</dbReference>
<keyword evidence="6" id="KW-0067">ATP-binding</keyword>
<dbReference type="FunFam" id="3.40.50.150:FF:000361">
    <property type="entry name" value="Ferredoxin-fold anticodon-binding domain-containing protein 1 homolog"/>
    <property type="match status" value="1"/>
</dbReference>
<dbReference type="InterPro" id="IPR005121">
    <property type="entry name" value="Fdx_antiC-bd"/>
</dbReference>
<dbReference type="SMART" id="SM00896">
    <property type="entry name" value="FDX-ACB"/>
    <property type="match status" value="1"/>
</dbReference>
<evidence type="ECO:0000256" key="5">
    <source>
        <dbReference type="ARBA" id="ARBA00022741"/>
    </source>
</evidence>
<evidence type="ECO:0000256" key="2">
    <source>
        <dbReference type="ARBA" id="ARBA00008226"/>
    </source>
</evidence>
<evidence type="ECO:0000256" key="9">
    <source>
        <dbReference type="ARBA" id="ARBA00023128"/>
    </source>
</evidence>
<feature type="domain" description="FDX-ACB" evidence="13">
    <location>
        <begin position="465"/>
        <end position="557"/>
    </location>
</feature>
<dbReference type="Gene3D" id="3.40.50.150">
    <property type="entry name" value="Vaccinia Virus protein VP39"/>
    <property type="match status" value="1"/>
</dbReference>
<dbReference type="GeneTree" id="ENSGT00950000183090"/>
<evidence type="ECO:0000256" key="10">
    <source>
        <dbReference type="ARBA" id="ARBA00023146"/>
    </source>
</evidence>
<dbReference type="InterPro" id="IPR019446">
    <property type="entry name" value="BMT5-like"/>
</dbReference>
<organism evidence="14 15">
    <name type="scientific">Denticeps clupeoides</name>
    <name type="common">denticle herring</name>
    <dbReference type="NCBI Taxonomy" id="299321"/>
    <lineage>
        <taxon>Eukaryota</taxon>
        <taxon>Metazoa</taxon>
        <taxon>Chordata</taxon>
        <taxon>Craniata</taxon>
        <taxon>Vertebrata</taxon>
        <taxon>Euteleostomi</taxon>
        <taxon>Actinopterygii</taxon>
        <taxon>Neopterygii</taxon>
        <taxon>Teleostei</taxon>
        <taxon>Clupei</taxon>
        <taxon>Clupeiformes</taxon>
        <taxon>Denticipitoidei</taxon>
        <taxon>Denticipitidae</taxon>
        <taxon>Denticeps</taxon>
    </lineage>
</organism>